<keyword evidence="11" id="KW-0175">Coiled coil</keyword>
<protein>
    <recommendedName>
        <fullName evidence="9">Circadian input-output histidine kinase CikA</fullName>
        <ecNumber evidence="3">2.7.13.3</ecNumber>
    </recommendedName>
    <alternativeName>
        <fullName evidence="4">Stage 0 sporulation protein A homolog</fullName>
    </alternativeName>
</protein>
<dbReference type="SUPFAM" id="SSF47384">
    <property type="entry name" value="Homodimeric domain of signal transducing histidine kinase"/>
    <property type="match status" value="1"/>
</dbReference>
<evidence type="ECO:0000256" key="11">
    <source>
        <dbReference type="SAM" id="Coils"/>
    </source>
</evidence>
<dbReference type="InterPro" id="IPR036890">
    <property type="entry name" value="HATPase_C_sf"/>
</dbReference>
<sequence length="657" mass="75623">MEDFNLNNSNKKMLKNSKYITLILDMQWKIIYGNKKALSSLKYTNEELLSMTVFDLISPDEKSSVMNQLKNFNSEEFHFNTFYCTKDSLKFPVEVSFIPMELNSNKIILNLTRDITLELQREEEIETLASIVEYSEDAILSKDLNDIITSWNKGAEKLYGYKKDEIIGMHISKLIPDEIIGDVEIILDKTKKGMEICHHETTRLTKSGKKIFVSICISPIYNREKKIIGASAIARDMSDKKSKEKQLKEKYEELSAIYEELASTEEELRSNYIELEKAKIEAEDANIAKANFLANMSHEIRTPLNGIIGTIDLISLMEIKECTKPYLEILRNSSTHLLDITNNILDISKIESGKIELHMKVFDLKNMLDTFIREISYACSNKNIKFTYFIDPLVPSELIGDELKLKQILINLFNNSLKFTKKGYISFKVKKISQVNEKVVLEFCIEDTGTGIKEKFKKQIFKKFVYQQAPQNEYYSTTGLGLLISKELVKIMNGDIWFESAENIGSIFSFTAEFLLYFDKSVDSKLIPADTIPHTLNKNILIVEDNEINMQIACGMLKRLGYNFSSAYNGNQALKILETMPVHLILMDIQMPELNGLETTKIIRKNELHEKYHMPIIAMTAYAMPGDRELCIEGGMDDYISKPFDIYILKNILQRFL</sequence>
<dbReference type="InterPro" id="IPR003594">
    <property type="entry name" value="HATPase_dom"/>
</dbReference>
<gene>
    <name evidence="16" type="ORF">BS101_06905</name>
</gene>
<dbReference type="InterPro" id="IPR003661">
    <property type="entry name" value="HisK_dim/P_dom"/>
</dbReference>
<evidence type="ECO:0000256" key="8">
    <source>
        <dbReference type="ARBA" id="ARBA00024867"/>
    </source>
</evidence>
<dbReference type="SMART" id="SM00091">
    <property type="entry name" value="PAS"/>
    <property type="match status" value="2"/>
</dbReference>
<feature type="coiled-coil region" evidence="11">
    <location>
        <begin position="234"/>
        <end position="295"/>
    </location>
</feature>
<dbReference type="Gene3D" id="3.30.450.20">
    <property type="entry name" value="PAS domain"/>
    <property type="match status" value="2"/>
</dbReference>
<dbReference type="Gene3D" id="3.30.565.10">
    <property type="entry name" value="Histidine kinase-like ATPase, C-terminal domain"/>
    <property type="match status" value="1"/>
</dbReference>
<dbReference type="AlphaFoldDB" id="A0A1L5F643"/>
<evidence type="ECO:0000259" key="13">
    <source>
        <dbReference type="PROSITE" id="PS50110"/>
    </source>
</evidence>
<evidence type="ECO:0000259" key="12">
    <source>
        <dbReference type="PROSITE" id="PS50109"/>
    </source>
</evidence>
<dbReference type="InterPro" id="IPR004358">
    <property type="entry name" value="Sig_transdc_His_kin-like_C"/>
</dbReference>
<keyword evidence="5 10" id="KW-0597">Phosphoprotein</keyword>
<accession>A0A1L5F643</accession>
<dbReference type="SUPFAM" id="SSF55785">
    <property type="entry name" value="PYP-like sensor domain (PAS domain)"/>
    <property type="match status" value="2"/>
</dbReference>
<dbReference type="FunFam" id="3.30.565.10:FF:000010">
    <property type="entry name" value="Sensor histidine kinase RcsC"/>
    <property type="match status" value="1"/>
</dbReference>
<dbReference type="InterPro" id="IPR000700">
    <property type="entry name" value="PAS-assoc_C"/>
</dbReference>
<comment type="similarity">
    <text evidence="2">In the N-terminal section; belongs to the phytochrome family.</text>
</comment>
<evidence type="ECO:0000259" key="14">
    <source>
        <dbReference type="PROSITE" id="PS50112"/>
    </source>
</evidence>
<feature type="domain" description="PAS" evidence="14">
    <location>
        <begin position="124"/>
        <end position="168"/>
    </location>
</feature>
<evidence type="ECO:0000256" key="9">
    <source>
        <dbReference type="ARBA" id="ARBA00074306"/>
    </source>
</evidence>
<dbReference type="PROSITE" id="PS50112">
    <property type="entry name" value="PAS"/>
    <property type="match status" value="2"/>
</dbReference>
<dbReference type="SUPFAM" id="SSF55874">
    <property type="entry name" value="ATPase domain of HSP90 chaperone/DNA topoisomerase II/histidine kinase"/>
    <property type="match status" value="1"/>
</dbReference>
<feature type="domain" description="Response regulatory" evidence="13">
    <location>
        <begin position="539"/>
        <end position="657"/>
    </location>
</feature>
<evidence type="ECO:0000256" key="5">
    <source>
        <dbReference type="ARBA" id="ARBA00022553"/>
    </source>
</evidence>
<keyword evidence="6 16" id="KW-0418">Kinase</keyword>
<feature type="domain" description="PAC" evidence="15">
    <location>
        <begin position="197"/>
        <end position="249"/>
    </location>
</feature>
<dbReference type="PROSITE" id="PS50109">
    <property type="entry name" value="HIS_KIN"/>
    <property type="match status" value="1"/>
</dbReference>
<evidence type="ECO:0000256" key="1">
    <source>
        <dbReference type="ARBA" id="ARBA00000085"/>
    </source>
</evidence>
<dbReference type="PANTHER" id="PTHR45339">
    <property type="entry name" value="HYBRID SIGNAL TRANSDUCTION HISTIDINE KINASE J"/>
    <property type="match status" value="1"/>
</dbReference>
<dbReference type="PANTHER" id="PTHR45339:SF5">
    <property type="entry name" value="HISTIDINE KINASE"/>
    <property type="match status" value="1"/>
</dbReference>
<keyword evidence="6 16" id="KW-0808">Transferase</keyword>
<dbReference type="Pfam" id="PF00512">
    <property type="entry name" value="HisKA"/>
    <property type="match status" value="1"/>
</dbReference>
<keyword evidence="7" id="KW-0902">Two-component regulatory system</keyword>
<dbReference type="SMART" id="SM00448">
    <property type="entry name" value="REC"/>
    <property type="match status" value="1"/>
</dbReference>
<dbReference type="GO" id="GO:0000155">
    <property type="term" value="F:phosphorelay sensor kinase activity"/>
    <property type="evidence" value="ECO:0007669"/>
    <property type="project" value="InterPro"/>
</dbReference>
<organism evidence="16 17">
    <name type="scientific">Clostridium kluyveri</name>
    <dbReference type="NCBI Taxonomy" id="1534"/>
    <lineage>
        <taxon>Bacteria</taxon>
        <taxon>Bacillati</taxon>
        <taxon>Bacillota</taxon>
        <taxon>Clostridia</taxon>
        <taxon>Eubacteriales</taxon>
        <taxon>Clostridiaceae</taxon>
        <taxon>Clostridium</taxon>
    </lineage>
</organism>
<dbReference type="PROSITE" id="PS50113">
    <property type="entry name" value="PAC"/>
    <property type="match status" value="1"/>
</dbReference>
<dbReference type="SUPFAM" id="SSF52172">
    <property type="entry name" value="CheY-like"/>
    <property type="match status" value="1"/>
</dbReference>
<dbReference type="CDD" id="cd00082">
    <property type="entry name" value="HisKA"/>
    <property type="match status" value="1"/>
</dbReference>
<dbReference type="InterPro" id="IPR001789">
    <property type="entry name" value="Sig_transdc_resp-reg_receiver"/>
</dbReference>
<dbReference type="PROSITE" id="PS50110">
    <property type="entry name" value="RESPONSE_REGULATORY"/>
    <property type="match status" value="1"/>
</dbReference>
<comment type="function">
    <text evidence="8">May play the central regulatory role in sporulation. It may be an element of the effector pathway responsible for the activation of sporulation genes in response to nutritional stress. Spo0A may act in concert with spo0H (a sigma factor) to control the expression of some genes that are critical to the sporulation process.</text>
</comment>
<evidence type="ECO:0000256" key="2">
    <source>
        <dbReference type="ARBA" id="ARBA00006402"/>
    </source>
</evidence>
<evidence type="ECO:0000259" key="15">
    <source>
        <dbReference type="PROSITE" id="PS50113"/>
    </source>
</evidence>
<dbReference type="InterPro" id="IPR036097">
    <property type="entry name" value="HisK_dim/P_sf"/>
</dbReference>
<dbReference type="CDD" id="cd17546">
    <property type="entry name" value="REC_hyHK_CKI1_RcsC-like"/>
    <property type="match status" value="1"/>
</dbReference>
<dbReference type="Gene3D" id="3.40.50.2300">
    <property type="match status" value="1"/>
</dbReference>
<dbReference type="CDD" id="cd00130">
    <property type="entry name" value="PAS"/>
    <property type="match status" value="2"/>
</dbReference>
<dbReference type="InterPro" id="IPR005467">
    <property type="entry name" value="His_kinase_dom"/>
</dbReference>
<dbReference type="Gene3D" id="1.10.287.130">
    <property type="match status" value="1"/>
</dbReference>
<dbReference type="Proteomes" id="UP000184604">
    <property type="component" value="Chromosome"/>
</dbReference>
<comment type="catalytic activity">
    <reaction evidence="1">
        <text>ATP + protein L-histidine = ADP + protein N-phospho-L-histidine.</text>
        <dbReference type="EC" id="2.7.13.3"/>
    </reaction>
</comment>
<feature type="domain" description="PAS" evidence="14">
    <location>
        <begin position="22"/>
        <end position="76"/>
    </location>
</feature>
<evidence type="ECO:0000256" key="6">
    <source>
        <dbReference type="ARBA" id="ARBA00022777"/>
    </source>
</evidence>
<dbReference type="EMBL" id="CP018335">
    <property type="protein sequence ID" value="APM38486.1"/>
    <property type="molecule type" value="Genomic_DNA"/>
</dbReference>
<evidence type="ECO:0000256" key="7">
    <source>
        <dbReference type="ARBA" id="ARBA00023012"/>
    </source>
</evidence>
<dbReference type="SMART" id="SM00387">
    <property type="entry name" value="HATPase_c"/>
    <property type="match status" value="1"/>
</dbReference>
<dbReference type="InterPro" id="IPR000014">
    <property type="entry name" value="PAS"/>
</dbReference>
<dbReference type="SMART" id="SM00388">
    <property type="entry name" value="HisKA"/>
    <property type="match status" value="1"/>
</dbReference>
<evidence type="ECO:0000313" key="17">
    <source>
        <dbReference type="Proteomes" id="UP000184604"/>
    </source>
</evidence>
<evidence type="ECO:0000256" key="4">
    <source>
        <dbReference type="ARBA" id="ARBA00018672"/>
    </source>
</evidence>
<evidence type="ECO:0000256" key="3">
    <source>
        <dbReference type="ARBA" id="ARBA00012438"/>
    </source>
</evidence>
<dbReference type="InterPro" id="IPR035965">
    <property type="entry name" value="PAS-like_dom_sf"/>
</dbReference>
<feature type="modified residue" description="4-aspartylphosphate" evidence="10">
    <location>
        <position position="588"/>
    </location>
</feature>
<dbReference type="Pfam" id="PF13426">
    <property type="entry name" value="PAS_9"/>
    <property type="match status" value="2"/>
</dbReference>
<name>A0A1L5F643_CLOKL</name>
<dbReference type="Pfam" id="PF00072">
    <property type="entry name" value="Response_reg"/>
    <property type="match status" value="1"/>
</dbReference>
<feature type="domain" description="Histidine kinase" evidence="12">
    <location>
        <begin position="295"/>
        <end position="516"/>
    </location>
</feature>
<evidence type="ECO:0000313" key="16">
    <source>
        <dbReference type="EMBL" id="APM38486.1"/>
    </source>
</evidence>
<dbReference type="NCBIfam" id="TIGR00229">
    <property type="entry name" value="sensory_box"/>
    <property type="match status" value="2"/>
</dbReference>
<evidence type="ECO:0000256" key="10">
    <source>
        <dbReference type="PROSITE-ProRule" id="PRU00169"/>
    </source>
</evidence>
<dbReference type="Pfam" id="PF02518">
    <property type="entry name" value="HATPase_c"/>
    <property type="match status" value="1"/>
</dbReference>
<reference evidence="16 17" key="1">
    <citation type="submission" date="2016-12" db="EMBL/GenBank/DDBJ databases">
        <title>Complete genome sequence of Clostridium kluyveri JZZ isolated from the pit mud of a Chinese flavor liquor-making factory.</title>
        <authorList>
            <person name="Wang Y."/>
        </authorList>
    </citation>
    <scope>NUCLEOTIDE SEQUENCE [LARGE SCALE GENOMIC DNA]</scope>
    <source>
        <strain evidence="16 17">JZZ</strain>
    </source>
</reference>
<dbReference type="InterPro" id="IPR011006">
    <property type="entry name" value="CheY-like_superfamily"/>
</dbReference>
<proteinExistence type="inferred from homology"/>
<dbReference type="PRINTS" id="PR00344">
    <property type="entry name" value="BCTRLSENSOR"/>
</dbReference>
<dbReference type="EC" id="2.7.13.3" evidence="3"/>